<dbReference type="EMBL" id="CP013694">
    <property type="protein sequence ID" value="ALU30207.1"/>
    <property type="molecule type" value="Genomic_DNA"/>
</dbReference>
<reference evidence="3 4" key="1">
    <citation type="submission" date="2015-12" db="EMBL/GenBank/DDBJ databases">
        <title>A stable core within a dynamic pangenome in Sulfolobus acidocaldarius.</title>
        <authorList>
            <person name="Anderson R."/>
            <person name="Kouris A."/>
            <person name="Seward C."/>
            <person name="Campbell K."/>
            <person name="Whitaker R."/>
        </authorList>
    </citation>
    <scope>NUCLEOTIDE SEQUENCE [LARGE SCALE GENOMIC DNA]</scope>
    <source>
        <strain evidence="1 4">GG12-C01-09</strain>
        <strain evidence="2 3">NG05B_CO5_07</strain>
    </source>
</reference>
<dbReference type="OMA" id="DISPCAN"/>
<dbReference type="InterPro" id="IPR015288">
    <property type="entry name" value="DUF1955"/>
</dbReference>
<dbReference type="InterPro" id="IPR036321">
    <property type="entry name" value="ST1625"/>
</dbReference>
<dbReference type="Gene3D" id="1.25.40.350">
    <property type="match status" value="1"/>
</dbReference>
<sequence length="173" mass="19398">MTTIKADTLKKLMDAKKLLSDGIIEEGDKIIKELAKSSPRDEYNWFICNIVDTISCDTLFVVLEDIGSNFDLSKCQNLRTIINCGIKLNINSKYFDMALDYLTAQGKKEQLEDISKNLFKLNEQPKPEIVIKIANALKKIGSTREANDLMNEACKRGIKDACASVVVGTTKWT</sequence>
<dbReference type="Proteomes" id="UP000065473">
    <property type="component" value="Chromosome"/>
</dbReference>
<dbReference type="Pfam" id="PF09205">
    <property type="entry name" value="DUF1955"/>
    <property type="match status" value="1"/>
</dbReference>
<dbReference type="EMBL" id="CP013695">
    <property type="protein sequence ID" value="ALU30922.1"/>
    <property type="molecule type" value="Genomic_DNA"/>
</dbReference>
<dbReference type="PaxDb" id="1435377-SUSAZ_07835"/>
<accession>A0A0U3FCN2</accession>
<evidence type="ECO:0000313" key="1">
    <source>
        <dbReference type="EMBL" id="ALU30207.1"/>
    </source>
</evidence>
<dbReference type="Proteomes" id="UP000060043">
    <property type="component" value="Chromosome"/>
</dbReference>
<protein>
    <submittedName>
        <fullName evidence="2">Uncharacterized protein</fullName>
    </submittedName>
</protein>
<evidence type="ECO:0000313" key="4">
    <source>
        <dbReference type="Proteomes" id="UP000065473"/>
    </source>
</evidence>
<proteinExistence type="predicted"/>
<evidence type="ECO:0000313" key="3">
    <source>
        <dbReference type="Proteomes" id="UP000060043"/>
    </source>
</evidence>
<organism evidence="2 3">
    <name type="scientific">Sulfolobus acidocaldarius</name>
    <dbReference type="NCBI Taxonomy" id="2285"/>
    <lineage>
        <taxon>Archaea</taxon>
        <taxon>Thermoproteota</taxon>
        <taxon>Thermoprotei</taxon>
        <taxon>Sulfolobales</taxon>
        <taxon>Sulfolobaceae</taxon>
        <taxon>Sulfolobus</taxon>
    </lineage>
</organism>
<dbReference type="RefSeq" id="WP_011278467.1">
    <property type="nucleotide sequence ID" value="NZ_BHWZ01000004.1"/>
</dbReference>
<evidence type="ECO:0000313" key="2">
    <source>
        <dbReference type="EMBL" id="ALU30922.1"/>
    </source>
</evidence>
<dbReference type="STRING" id="1435377.SUSAZ_07835"/>
<dbReference type="SUPFAM" id="SSF101424">
    <property type="entry name" value="Hypothetical protein ST1625"/>
    <property type="match status" value="1"/>
</dbReference>
<gene>
    <name evidence="1" type="ORF">ATY89_09845</name>
    <name evidence="2" type="ORF">ATZ20_01400</name>
</gene>
<dbReference type="AlphaFoldDB" id="A0A0U3FCN2"/>
<dbReference type="OrthoDB" id="36528at2157"/>
<name>A0A0U3FCN2_9CREN</name>
<dbReference type="GeneID" id="14552146"/>